<feature type="signal peptide" evidence="13">
    <location>
        <begin position="1"/>
        <end position="23"/>
    </location>
</feature>
<dbReference type="CDD" id="cd00057">
    <property type="entry name" value="FA58C"/>
    <property type="match status" value="1"/>
</dbReference>
<dbReference type="PROSITE" id="PS01286">
    <property type="entry name" value="FA58C_2"/>
    <property type="match status" value="1"/>
</dbReference>
<keyword evidence="10" id="KW-0675">Receptor</keyword>
<dbReference type="Pfam" id="PF00754">
    <property type="entry name" value="F5_F8_type_C"/>
    <property type="match status" value="1"/>
</dbReference>
<dbReference type="PROSITE" id="PS01285">
    <property type="entry name" value="FA58C_1"/>
    <property type="match status" value="1"/>
</dbReference>
<dbReference type="GO" id="GO:0005524">
    <property type="term" value="F:ATP binding"/>
    <property type="evidence" value="ECO:0007669"/>
    <property type="project" value="UniProtKB-KW"/>
</dbReference>
<dbReference type="Gene3D" id="2.60.120.260">
    <property type="entry name" value="Galactose-binding domain-like"/>
    <property type="match status" value="1"/>
</dbReference>
<feature type="domain" description="F5/8 type C" evidence="14">
    <location>
        <begin position="13"/>
        <end position="180"/>
    </location>
</feature>
<dbReference type="Proteomes" id="UP000516260">
    <property type="component" value="Chromosome 10"/>
</dbReference>
<evidence type="ECO:0000256" key="3">
    <source>
        <dbReference type="ARBA" id="ARBA00022692"/>
    </source>
</evidence>
<dbReference type="InterPro" id="IPR008979">
    <property type="entry name" value="Galactose-bd-like_sf"/>
</dbReference>
<dbReference type="SUPFAM" id="SSF49785">
    <property type="entry name" value="Galactose-binding domain-like"/>
    <property type="match status" value="1"/>
</dbReference>
<keyword evidence="5" id="KW-0547">Nucleotide-binding</keyword>
<evidence type="ECO:0000256" key="7">
    <source>
        <dbReference type="ARBA" id="ARBA00022989"/>
    </source>
</evidence>
<proteinExistence type="inferred from homology"/>
<dbReference type="EMBL" id="SWLE01000002">
    <property type="protein sequence ID" value="TNN02786.1"/>
    <property type="molecule type" value="Genomic_DNA"/>
</dbReference>
<evidence type="ECO:0000256" key="10">
    <source>
        <dbReference type="ARBA" id="ARBA00023170"/>
    </source>
</evidence>
<dbReference type="PANTHER" id="PTHR24543:SF291">
    <property type="entry name" value="SMOKE ALARM, ISOFORM D"/>
    <property type="match status" value="1"/>
</dbReference>
<comment type="caution">
    <text evidence="15">The sequence shown here is derived from an EMBL/GenBank/DDBJ whole genome shotgun (WGS) entry which is preliminary data.</text>
</comment>
<reference evidence="15 16" key="1">
    <citation type="submission" date="2019-04" db="EMBL/GenBank/DDBJ databases">
        <title>The sequence and de novo assembly of Takifugu bimaculatus genome using PacBio and Hi-C technologies.</title>
        <authorList>
            <person name="Xu P."/>
            <person name="Liu B."/>
            <person name="Zhou Z."/>
        </authorList>
    </citation>
    <scope>NUCLEOTIDE SEQUENCE [LARGE SCALE GENOMIC DNA]</scope>
    <source>
        <strain evidence="15">TB-2018</strain>
        <tissue evidence="15">Muscle</tissue>
    </source>
</reference>
<evidence type="ECO:0000313" key="16">
    <source>
        <dbReference type="Proteomes" id="UP000516260"/>
    </source>
</evidence>
<sequence length="387" mass="43328">MAVPALRLLPVAVLASLVALASSSEHHEWHFNPAQCRYALGMEDGTIPDSDVTASSAWLSTGEGDGAWCPAGAVFPSESEYLQVDLHRLHFLALVGTQGRHADGHGQEFTRNYRLRYSRDGVKWLTWTDHWGQDVVSGNQNTYDIVLKDLGPPIVARMVRFYPLADRVMSVCLRVELYGCLWDDGLEAYTAPVGHIMHLSGIPINLNDSTYDGSTEHGVWPGYDYVGWSREALGQGSVDIEFHFKLPRIFNTMQVHSNNRHTQGVRVFNKVECQFKPGILQPWSSPLTLDVPLEDLKDPSSRTISLPLGARPAQILRCKFYFADRWLLISEITFLSGVIGAKINSRQQLAGLDYQRLVRNHNLDVRDEIKAGEIGFISTERLLSNEA</sequence>
<keyword evidence="4 13" id="KW-0732">Signal</keyword>
<dbReference type="PROSITE" id="PS50022">
    <property type="entry name" value="FA58C_3"/>
    <property type="match status" value="1"/>
</dbReference>
<evidence type="ECO:0000256" key="6">
    <source>
        <dbReference type="ARBA" id="ARBA00022840"/>
    </source>
</evidence>
<keyword evidence="7" id="KW-1133">Transmembrane helix</keyword>
<dbReference type="InterPro" id="IPR000421">
    <property type="entry name" value="FA58C"/>
</dbReference>
<evidence type="ECO:0000256" key="13">
    <source>
        <dbReference type="SAM" id="SignalP"/>
    </source>
</evidence>
<feature type="chain" id="PRO_5021494505" description="F5/8 type C domain-containing protein" evidence="13">
    <location>
        <begin position="24"/>
        <end position="387"/>
    </location>
</feature>
<keyword evidence="6" id="KW-0067">ATP-binding</keyword>
<dbReference type="AlphaFoldDB" id="A0A4Z2CF00"/>
<dbReference type="InterPro" id="IPR048525">
    <property type="entry name" value="DDR1-2_DS-like"/>
</dbReference>
<name>A0A4Z2CF00_9TELE</name>
<evidence type="ECO:0000256" key="11">
    <source>
        <dbReference type="ARBA" id="ARBA00023180"/>
    </source>
</evidence>
<gene>
    <name evidence="15" type="ORF">fugu_010273</name>
</gene>
<dbReference type="GO" id="GO:0005886">
    <property type="term" value="C:plasma membrane"/>
    <property type="evidence" value="ECO:0007669"/>
    <property type="project" value="UniProtKB-SubCell"/>
</dbReference>
<keyword evidence="9" id="KW-1015">Disulfide bond</keyword>
<comment type="subcellular location">
    <subcellularLocation>
        <location evidence="1">Cell membrane</location>
        <topology evidence="1">Single-pass type I membrane protein</topology>
    </subcellularLocation>
</comment>
<evidence type="ECO:0000256" key="5">
    <source>
        <dbReference type="ARBA" id="ARBA00022741"/>
    </source>
</evidence>
<evidence type="ECO:0000259" key="14">
    <source>
        <dbReference type="PROSITE" id="PS50022"/>
    </source>
</evidence>
<dbReference type="FunFam" id="2.60.120.260:FF:000007">
    <property type="entry name" value="Discoidin domain receptor tyrosine kinase 1"/>
    <property type="match status" value="1"/>
</dbReference>
<dbReference type="Gene3D" id="2.60.120.1190">
    <property type="match status" value="1"/>
</dbReference>
<accession>A0A4Z2CF00</accession>
<comment type="similarity">
    <text evidence="12">Belongs to the protein kinase superfamily. Tyr protein kinase family. Insulin receptor subfamily.</text>
</comment>
<evidence type="ECO:0000256" key="1">
    <source>
        <dbReference type="ARBA" id="ARBA00004251"/>
    </source>
</evidence>
<keyword evidence="11" id="KW-0325">Glycoprotein</keyword>
<evidence type="ECO:0000256" key="2">
    <source>
        <dbReference type="ARBA" id="ARBA00022475"/>
    </source>
</evidence>
<keyword evidence="2" id="KW-1003">Cell membrane</keyword>
<keyword evidence="3" id="KW-0812">Transmembrane</keyword>
<evidence type="ECO:0000256" key="4">
    <source>
        <dbReference type="ARBA" id="ARBA00022729"/>
    </source>
</evidence>
<dbReference type="Pfam" id="PF21114">
    <property type="entry name" value="DDR1-2_DS-like"/>
    <property type="match status" value="1"/>
</dbReference>
<evidence type="ECO:0000313" key="15">
    <source>
        <dbReference type="EMBL" id="TNN02786.1"/>
    </source>
</evidence>
<evidence type="ECO:0000256" key="8">
    <source>
        <dbReference type="ARBA" id="ARBA00023136"/>
    </source>
</evidence>
<keyword evidence="16" id="KW-1185">Reference proteome</keyword>
<dbReference type="SMART" id="SM00231">
    <property type="entry name" value="FA58C"/>
    <property type="match status" value="1"/>
</dbReference>
<evidence type="ECO:0000256" key="12">
    <source>
        <dbReference type="ARBA" id="ARBA00061639"/>
    </source>
</evidence>
<dbReference type="PANTHER" id="PTHR24543">
    <property type="entry name" value="MULTICOPPER OXIDASE-RELATED"/>
    <property type="match status" value="1"/>
</dbReference>
<evidence type="ECO:0000256" key="9">
    <source>
        <dbReference type="ARBA" id="ARBA00023157"/>
    </source>
</evidence>
<keyword evidence="8" id="KW-0472">Membrane</keyword>
<organism evidence="15 16">
    <name type="scientific">Takifugu bimaculatus</name>
    <dbReference type="NCBI Taxonomy" id="433685"/>
    <lineage>
        <taxon>Eukaryota</taxon>
        <taxon>Metazoa</taxon>
        <taxon>Chordata</taxon>
        <taxon>Craniata</taxon>
        <taxon>Vertebrata</taxon>
        <taxon>Euteleostomi</taxon>
        <taxon>Actinopterygii</taxon>
        <taxon>Neopterygii</taxon>
        <taxon>Teleostei</taxon>
        <taxon>Neoteleostei</taxon>
        <taxon>Acanthomorphata</taxon>
        <taxon>Eupercaria</taxon>
        <taxon>Tetraodontiformes</taxon>
        <taxon>Tetradontoidea</taxon>
        <taxon>Tetraodontidae</taxon>
        <taxon>Takifugu</taxon>
    </lineage>
</organism>
<protein>
    <recommendedName>
        <fullName evidence="14">F5/8 type C domain-containing protein</fullName>
    </recommendedName>
</protein>